<evidence type="ECO:0000256" key="2">
    <source>
        <dbReference type="ARBA" id="ARBA00004725"/>
    </source>
</evidence>
<keyword evidence="4" id="KW-0288">FMN</keyword>
<dbReference type="SUPFAM" id="SSF51395">
    <property type="entry name" value="FMN-linked oxidoreductases"/>
    <property type="match status" value="1"/>
</dbReference>
<evidence type="ECO:0000256" key="4">
    <source>
        <dbReference type="ARBA" id="ARBA00022643"/>
    </source>
</evidence>
<sequence length="355" mass="38288">MFSEPFYDPARSYQGNFEHGPFGLFADSSSYEQAGEPKYQFLGNAVFTPFGIPAGPLVNGAFVKASLDKGFDIPVYKTVRTHKFPSHSWPNVLPVEVEGDLTPDKSRLVTRPDYTEPLSITNSFGVPSFDPDFWQPDLASAVAHARKGQVVVASYQGTKSENGSVASYLADFALGARLLKETGVKIVEVNLSCPNEGTAELLCFDVQRSREVVETIKNELGSVPLVVKLAYFADNARLETLIKELGPIVDGIAAINTITTEIVDKDGNQALPGEGRLRSGVCGHSIKWAGVDMAGRLAGLREKLGLKYEIVGVGGAGSAADYDEYRKAGADVVMSATAAMWNPLLAQEIKRAVHE</sequence>
<comment type="cofactor">
    <cofactor evidence="1">
        <name>FMN</name>
        <dbReference type="ChEBI" id="CHEBI:58210"/>
    </cofactor>
</comment>
<dbReference type="GO" id="GO:0006207">
    <property type="term" value="P:'de novo' pyrimidine nucleobase biosynthetic process"/>
    <property type="evidence" value="ECO:0007669"/>
    <property type="project" value="TreeGrafter"/>
</dbReference>
<dbReference type="GO" id="GO:0005737">
    <property type="term" value="C:cytoplasm"/>
    <property type="evidence" value="ECO:0007669"/>
    <property type="project" value="InterPro"/>
</dbReference>
<feature type="domain" description="Dihydroorotate dehydrogenase catalytic" evidence="7">
    <location>
        <begin position="120"/>
        <end position="353"/>
    </location>
</feature>
<comment type="pathway">
    <text evidence="2">Pyrimidine metabolism; UMP biosynthesis via de novo pathway.</text>
</comment>
<dbReference type="InterPro" id="IPR005720">
    <property type="entry name" value="Dihydroorotate_DH_cat"/>
</dbReference>
<evidence type="ECO:0000259" key="7">
    <source>
        <dbReference type="Pfam" id="PF01180"/>
    </source>
</evidence>
<dbReference type="GO" id="GO:0004152">
    <property type="term" value="F:dihydroorotate dehydrogenase activity"/>
    <property type="evidence" value="ECO:0007669"/>
    <property type="project" value="InterPro"/>
</dbReference>
<accession>A0A7W7ZT38</accession>
<dbReference type="InterPro" id="IPR012135">
    <property type="entry name" value="Dihydroorotate_DH_1_2"/>
</dbReference>
<keyword evidence="6" id="KW-0560">Oxidoreductase</keyword>
<evidence type="ECO:0000256" key="1">
    <source>
        <dbReference type="ARBA" id="ARBA00001917"/>
    </source>
</evidence>
<dbReference type="PANTHER" id="PTHR48109">
    <property type="entry name" value="DIHYDROOROTATE DEHYDROGENASE (QUINONE), MITOCHONDRIAL-RELATED"/>
    <property type="match status" value="1"/>
</dbReference>
<comment type="caution">
    <text evidence="8">The sequence shown here is derived from an EMBL/GenBank/DDBJ whole genome shotgun (WGS) entry which is preliminary data.</text>
</comment>
<organism evidence="8 9">
    <name type="scientific">Granulicella mallensis</name>
    <dbReference type="NCBI Taxonomy" id="940614"/>
    <lineage>
        <taxon>Bacteria</taxon>
        <taxon>Pseudomonadati</taxon>
        <taxon>Acidobacteriota</taxon>
        <taxon>Terriglobia</taxon>
        <taxon>Terriglobales</taxon>
        <taxon>Acidobacteriaceae</taxon>
        <taxon>Granulicella</taxon>
    </lineage>
</organism>
<evidence type="ECO:0000256" key="3">
    <source>
        <dbReference type="ARBA" id="ARBA00022630"/>
    </source>
</evidence>
<dbReference type="InterPro" id="IPR013785">
    <property type="entry name" value="Aldolase_TIM"/>
</dbReference>
<dbReference type="RefSeq" id="WP_184258395.1">
    <property type="nucleotide sequence ID" value="NZ_JACHIO010000018.1"/>
</dbReference>
<dbReference type="PANTHER" id="PTHR48109:SF1">
    <property type="entry name" value="DIHYDROOROTATE DEHYDROGENASE (FUMARATE)"/>
    <property type="match status" value="1"/>
</dbReference>
<dbReference type="Pfam" id="PF01180">
    <property type="entry name" value="DHO_dh"/>
    <property type="match status" value="1"/>
</dbReference>
<dbReference type="UniPathway" id="UPA00070"/>
<dbReference type="GO" id="GO:0044205">
    <property type="term" value="P:'de novo' UMP biosynthetic process"/>
    <property type="evidence" value="ECO:0007669"/>
    <property type="project" value="UniProtKB-UniPathway"/>
</dbReference>
<dbReference type="AlphaFoldDB" id="A0A7W7ZT38"/>
<gene>
    <name evidence="8" type="ORF">HDF15_003944</name>
</gene>
<reference evidence="8 9" key="1">
    <citation type="submission" date="2020-08" db="EMBL/GenBank/DDBJ databases">
        <title>Genomic Encyclopedia of Type Strains, Phase IV (KMG-V): Genome sequencing to study the core and pangenomes of soil and plant-associated prokaryotes.</title>
        <authorList>
            <person name="Whitman W."/>
        </authorList>
    </citation>
    <scope>NUCLEOTIDE SEQUENCE [LARGE SCALE GENOMIC DNA]</scope>
    <source>
        <strain evidence="8 9">X5P3</strain>
    </source>
</reference>
<dbReference type="EMBL" id="JACHIO010000018">
    <property type="protein sequence ID" value="MBB5065575.1"/>
    <property type="molecule type" value="Genomic_DNA"/>
</dbReference>
<evidence type="ECO:0000313" key="9">
    <source>
        <dbReference type="Proteomes" id="UP000584867"/>
    </source>
</evidence>
<dbReference type="Gene3D" id="3.20.20.70">
    <property type="entry name" value="Aldolase class I"/>
    <property type="match status" value="1"/>
</dbReference>
<dbReference type="InterPro" id="IPR050074">
    <property type="entry name" value="DHO_dehydrogenase"/>
</dbReference>
<keyword evidence="3" id="KW-0285">Flavoprotein</keyword>
<proteinExistence type="predicted"/>
<dbReference type="PIRSF" id="PIRSF000164">
    <property type="entry name" value="DHO_oxidase"/>
    <property type="match status" value="1"/>
</dbReference>
<evidence type="ECO:0000313" key="8">
    <source>
        <dbReference type="EMBL" id="MBB5065575.1"/>
    </source>
</evidence>
<evidence type="ECO:0000256" key="6">
    <source>
        <dbReference type="ARBA" id="ARBA00023002"/>
    </source>
</evidence>
<evidence type="ECO:0000256" key="5">
    <source>
        <dbReference type="ARBA" id="ARBA00022975"/>
    </source>
</evidence>
<dbReference type="Proteomes" id="UP000584867">
    <property type="component" value="Unassembled WGS sequence"/>
</dbReference>
<name>A0A7W7ZT38_9BACT</name>
<protein>
    <submittedName>
        <fullName evidence="8">Dihydroorotate dehydrogenase</fullName>
    </submittedName>
</protein>
<keyword evidence="5" id="KW-0665">Pyrimidine biosynthesis</keyword>